<dbReference type="EMBL" id="KZ819674">
    <property type="protein sequence ID" value="PWN25862.1"/>
    <property type="molecule type" value="Genomic_DNA"/>
</dbReference>
<feature type="compositionally biased region" description="Acidic residues" evidence="1">
    <location>
        <begin position="494"/>
        <end position="521"/>
    </location>
</feature>
<dbReference type="PANTHER" id="PTHR45871:SF1">
    <property type="entry name" value="PHOSPHATIDYLINOSITOL N-ACETYLGLUCOSAMINYLTRANSFERASE SUBUNIT A"/>
    <property type="match status" value="1"/>
</dbReference>
<keyword evidence="3" id="KW-0808">Transferase</keyword>
<dbReference type="InterPro" id="IPR028098">
    <property type="entry name" value="Glyco_trans_4-like_N"/>
</dbReference>
<dbReference type="GO" id="GO:0017176">
    <property type="term" value="F:phosphatidylinositol N-acetylglucosaminyltransferase activity"/>
    <property type="evidence" value="ECO:0007669"/>
    <property type="project" value="TreeGrafter"/>
</dbReference>
<dbReference type="SUPFAM" id="SSF53756">
    <property type="entry name" value="UDP-Glycosyltransferase/glycogen phosphorylase"/>
    <property type="match status" value="1"/>
</dbReference>
<dbReference type="GO" id="GO:0000506">
    <property type="term" value="C:glycosylphosphatidylinositol-N-acetylglucosaminyltransferase (GPI-GnT) complex"/>
    <property type="evidence" value="ECO:0007669"/>
    <property type="project" value="TreeGrafter"/>
</dbReference>
<gene>
    <name evidence="3" type="ORF">BDZ90DRAFT_233875</name>
</gene>
<evidence type="ECO:0000313" key="4">
    <source>
        <dbReference type="Proteomes" id="UP000245884"/>
    </source>
</evidence>
<dbReference type="Proteomes" id="UP000245884">
    <property type="component" value="Unassembled WGS sequence"/>
</dbReference>
<dbReference type="GeneID" id="37028625"/>
<feature type="domain" description="Glycosyltransferase subfamily 4-like N-terminal" evidence="2">
    <location>
        <begin position="27"/>
        <end position="214"/>
    </location>
</feature>
<dbReference type="Pfam" id="PF13439">
    <property type="entry name" value="Glyco_transf_4"/>
    <property type="match status" value="1"/>
</dbReference>
<dbReference type="Gene3D" id="3.40.50.2000">
    <property type="entry name" value="Glycogen Phosphorylase B"/>
    <property type="match status" value="2"/>
</dbReference>
<reference evidence="3 4" key="1">
    <citation type="journal article" date="2018" name="Mol. Biol. Evol.">
        <title>Broad Genomic Sampling Reveals a Smut Pathogenic Ancestry of the Fungal Clade Ustilaginomycotina.</title>
        <authorList>
            <person name="Kijpornyongpan T."/>
            <person name="Mondo S.J."/>
            <person name="Barry K."/>
            <person name="Sandor L."/>
            <person name="Lee J."/>
            <person name="Lipzen A."/>
            <person name="Pangilinan J."/>
            <person name="LaButti K."/>
            <person name="Hainaut M."/>
            <person name="Henrissat B."/>
            <person name="Grigoriev I.V."/>
            <person name="Spatafora J.W."/>
            <person name="Aime M.C."/>
        </authorList>
    </citation>
    <scope>NUCLEOTIDE SEQUENCE [LARGE SCALE GENOMIC DNA]</scope>
    <source>
        <strain evidence="3 4">MCA 5214</strain>
    </source>
</reference>
<dbReference type="PANTHER" id="PTHR45871">
    <property type="entry name" value="N-ACETYLGLUCOSAMINYL-PHOSPHATIDYLINOSITOL BIOSYNTHETIC PROTEIN"/>
    <property type="match status" value="1"/>
</dbReference>
<dbReference type="GO" id="GO:0006506">
    <property type="term" value="P:GPI anchor biosynthetic process"/>
    <property type="evidence" value="ECO:0007669"/>
    <property type="project" value="TreeGrafter"/>
</dbReference>
<feature type="region of interest" description="Disordered" evidence="1">
    <location>
        <begin position="490"/>
        <end position="521"/>
    </location>
</feature>
<sequence length="521" mass="57466">MRCAGKAVSRDVRLVRALVSDFFYPGVGGVEGHMLAIGRELVARGHTVIVITHAYAPDRTGIRHLSVSSPTTSEPQVRTLKIYHLPLLPVPGTQATLPQFFASHPLIRTILLRERVQLLHAHQALSSLAHEALLHARCLPLHAGGQQVRAVFTDHSLFDLQGDAASVLTNRLLRFALGEADRVVCVSYTGKENTSLRARLEGEKVAVIPNAVDAGHFYPDVTTTRSRERGSRITIVILSRLTHRKGVSLLTRLIPSICRRHPDVDFLIGGDGPGRVVLEQMREKMNTVALTTEDTALPHQLERVRLVGNVLGPTAVREHLQSGQLFLSASLTEAFGTTLVEAAACGLLCVATPVGGVPEVLPQPGRMILAERAEWRSLRDALEVGLERVRAQQRGEEKEMVEDEEDDEASLRSTYTWPRVVNRLERVYLEALAQPPVTTLDRLKRVWEKDADARGGSFGALVFCIVLATDVVFSCFLEWFWPGEEIEKVWSDEGSGEQESENEGSEEGQAEVESEDDYGDS</sequence>
<evidence type="ECO:0000256" key="1">
    <source>
        <dbReference type="SAM" id="MobiDB-lite"/>
    </source>
</evidence>
<evidence type="ECO:0000313" key="3">
    <source>
        <dbReference type="EMBL" id="PWN25862.1"/>
    </source>
</evidence>
<proteinExistence type="predicted"/>
<dbReference type="Pfam" id="PF13692">
    <property type="entry name" value="Glyco_trans_1_4"/>
    <property type="match status" value="1"/>
</dbReference>
<keyword evidence="4" id="KW-1185">Reference proteome</keyword>
<dbReference type="STRING" id="1569628.A0A316UKN6"/>
<evidence type="ECO:0000259" key="2">
    <source>
        <dbReference type="Pfam" id="PF13439"/>
    </source>
</evidence>
<dbReference type="AlphaFoldDB" id="A0A316UKN6"/>
<name>A0A316UKN6_9BASI</name>
<organism evidence="3 4">
    <name type="scientific">Jaminaea rosea</name>
    <dbReference type="NCBI Taxonomy" id="1569628"/>
    <lineage>
        <taxon>Eukaryota</taxon>
        <taxon>Fungi</taxon>
        <taxon>Dikarya</taxon>
        <taxon>Basidiomycota</taxon>
        <taxon>Ustilaginomycotina</taxon>
        <taxon>Exobasidiomycetes</taxon>
        <taxon>Microstromatales</taxon>
        <taxon>Microstromatales incertae sedis</taxon>
        <taxon>Jaminaea</taxon>
    </lineage>
</organism>
<dbReference type="RefSeq" id="XP_025360474.1">
    <property type="nucleotide sequence ID" value="XM_025506802.1"/>
</dbReference>
<accession>A0A316UKN6</accession>
<dbReference type="OrthoDB" id="734129at2759"/>
<protein>
    <submittedName>
        <fullName evidence="3">UDP-Glycosyltransferase/glycogen phosphorylase</fullName>
    </submittedName>
</protein>